<accession>A0A645B7J5</accession>
<dbReference type="GO" id="GO:0003700">
    <property type="term" value="F:DNA-binding transcription factor activity"/>
    <property type="evidence" value="ECO:0007669"/>
    <property type="project" value="InterPro"/>
</dbReference>
<organism evidence="5">
    <name type="scientific">bioreactor metagenome</name>
    <dbReference type="NCBI Taxonomy" id="1076179"/>
    <lineage>
        <taxon>unclassified sequences</taxon>
        <taxon>metagenomes</taxon>
        <taxon>ecological metagenomes</taxon>
    </lineage>
</organism>
<gene>
    <name evidence="5" type="primary">rhaR_101</name>
    <name evidence="5" type="ORF">SDC9_107880</name>
</gene>
<comment type="caution">
    <text evidence="5">The sequence shown here is derived from an EMBL/GenBank/DDBJ whole genome shotgun (WGS) entry which is preliminary data.</text>
</comment>
<proteinExistence type="predicted"/>
<evidence type="ECO:0000313" key="5">
    <source>
        <dbReference type="EMBL" id="MPM61026.1"/>
    </source>
</evidence>
<dbReference type="Gene3D" id="1.10.10.60">
    <property type="entry name" value="Homeodomain-like"/>
    <property type="match status" value="2"/>
</dbReference>
<dbReference type="EMBL" id="VSSQ01018110">
    <property type="protein sequence ID" value="MPM61026.1"/>
    <property type="molecule type" value="Genomic_DNA"/>
</dbReference>
<keyword evidence="3" id="KW-0804">Transcription</keyword>
<evidence type="ECO:0000256" key="2">
    <source>
        <dbReference type="ARBA" id="ARBA00023125"/>
    </source>
</evidence>
<dbReference type="PROSITE" id="PS01124">
    <property type="entry name" value="HTH_ARAC_FAMILY_2"/>
    <property type="match status" value="1"/>
</dbReference>
<evidence type="ECO:0000256" key="1">
    <source>
        <dbReference type="ARBA" id="ARBA00023015"/>
    </source>
</evidence>
<dbReference type="PROSITE" id="PS00041">
    <property type="entry name" value="HTH_ARAC_FAMILY_1"/>
    <property type="match status" value="1"/>
</dbReference>
<dbReference type="SMART" id="SM00342">
    <property type="entry name" value="HTH_ARAC"/>
    <property type="match status" value="1"/>
</dbReference>
<keyword evidence="1" id="KW-0805">Transcription regulation</keyword>
<dbReference type="PANTHER" id="PTHR43280">
    <property type="entry name" value="ARAC-FAMILY TRANSCRIPTIONAL REGULATOR"/>
    <property type="match status" value="1"/>
</dbReference>
<dbReference type="AlphaFoldDB" id="A0A645B7J5"/>
<sequence length="373" mass="43851">MKIQNINEEYHYKFQEGNFQIVTIKIDLGVKEIEKNKISILKSKATDIFNNHLFSECFDLEIYFQDSVGYCILNYKESCKKIIRKKLKLALDELLIQKNIFMDLELTLGIGSIVEDLSKLYQSFRLSYYAMEERILLGRGKLIENVEIRDNHQYITGIFSELNKSMEKAIEILDKDLLITSIDEFKKMLLGNQNISGEEIIDSVNEIFKIYVILIRNNMMEIENKAEFSNEFNIHINNCGSVEEIFEYLKNKFLKSLDKIIEDKRQADTKPIRVAKEYIKQNYMKQISLEEVSSFVGFNSSYFSHLFKKESGKNFLEYLSETRMNKAKEFLKESNLSISVICERVGYCDIKHFTKSFKKIAGIKPNEYRKLYS</sequence>
<dbReference type="InterPro" id="IPR018060">
    <property type="entry name" value="HTH_AraC"/>
</dbReference>
<name>A0A645B7J5_9ZZZZ</name>
<dbReference type="SUPFAM" id="SSF46689">
    <property type="entry name" value="Homeodomain-like"/>
    <property type="match status" value="2"/>
</dbReference>
<evidence type="ECO:0000259" key="4">
    <source>
        <dbReference type="PROSITE" id="PS01124"/>
    </source>
</evidence>
<feature type="domain" description="HTH araC/xylS-type" evidence="4">
    <location>
        <begin position="273"/>
        <end position="371"/>
    </location>
</feature>
<keyword evidence="2" id="KW-0238">DNA-binding</keyword>
<dbReference type="GO" id="GO:0043565">
    <property type="term" value="F:sequence-specific DNA binding"/>
    <property type="evidence" value="ECO:0007669"/>
    <property type="project" value="InterPro"/>
</dbReference>
<evidence type="ECO:0000256" key="3">
    <source>
        <dbReference type="ARBA" id="ARBA00023163"/>
    </source>
</evidence>
<protein>
    <submittedName>
        <fullName evidence="5">HTH-type transcriptional activator RhaR</fullName>
    </submittedName>
</protein>
<dbReference type="InterPro" id="IPR009057">
    <property type="entry name" value="Homeodomain-like_sf"/>
</dbReference>
<reference evidence="5" key="1">
    <citation type="submission" date="2019-08" db="EMBL/GenBank/DDBJ databases">
        <authorList>
            <person name="Kucharzyk K."/>
            <person name="Murdoch R.W."/>
            <person name="Higgins S."/>
            <person name="Loffler F."/>
        </authorList>
    </citation>
    <scope>NUCLEOTIDE SEQUENCE</scope>
</reference>
<dbReference type="InterPro" id="IPR018062">
    <property type="entry name" value="HTH_AraC-typ_CS"/>
</dbReference>
<dbReference type="Pfam" id="PF12833">
    <property type="entry name" value="HTH_18"/>
    <property type="match status" value="1"/>
</dbReference>
<dbReference type="PANTHER" id="PTHR43280:SF2">
    <property type="entry name" value="HTH-TYPE TRANSCRIPTIONAL REGULATOR EXSA"/>
    <property type="match status" value="1"/>
</dbReference>